<dbReference type="GO" id="GO:0016301">
    <property type="term" value="F:kinase activity"/>
    <property type="evidence" value="ECO:0007669"/>
    <property type="project" value="UniProtKB-KW"/>
</dbReference>
<keyword evidence="10" id="KW-0808">Transferase</keyword>
<dbReference type="PIRSF" id="PIRSF000548">
    <property type="entry name" value="PK_regulatory"/>
    <property type="match status" value="1"/>
</dbReference>
<dbReference type="PROSITE" id="PS00889">
    <property type="entry name" value="CNMP_BINDING_2"/>
    <property type="match status" value="2"/>
</dbReference>
<feature type="binding site" evidence="8">
    <location>
        <position position="313"/>
    </location>
    <ligand>
        <name>3',5'-cyclic AMP</name>
        <dbReference type="ChEBI" id="CHEBI:58165"/>
        <label>2</label>
    </ligand>
</feature>
<keyword evidence="3 8" id="KW-0116">cAMP-binding</keyword>
<dbReference type="PROSITE" id="PS50042">
    <property type="entry name" value="CNMP_BINDING_3"/>
    <property type="match status" value="2"/>
</dbReference>
<dbReference type="InterPro" id="IPR018490">
    <property type="entry name" value="cNMP-bd_dom_sf"/>
</dbReference>
<dbReference type="InterPro" id="IPR000595">
    <property type="entry name" value="cNMP-bd_dom"/>
</dbReference>
<feature type="binding site" evidence="8">
    <location>
        <position position="190"/>
    </location>
    <ligand>
        <name>3',5'-cyclic AMP</name>
        <dbReference type="ChEBI" id="CHEBI:58165"/>
        <label>1</label>
    </ligand>
</feature>
<dbReference type="SMART" id="SM00100">
    <property type="entry name" value="cNMP"/>
    <property type="match status" value="2"/>
</dbReference>
<dbReference type="GO" id="GO:0030552">
    <property type="term" value="F:cAMP binding"/>
    <property type="evidence" value="ECO:0007669"/>
    <property type="project" value="UniProtKB-KW"/>
</dbReference>
<evidence type="ECO:0000313" key="10">
    <source>
        <dbReference type="EMBL" id="BAN21217.1"/>
    </source>
</evidence>
<evidence type="ECO:0000256" key="2">
    <source>
        <dbReference type="ARBA" id="ARBA00022553"/>
    </source>
</evidence>
<dbReference type="AlphaFoldDB" id="R4WTF6"/>
<dbReference type="GO" id="GO:0005952">
    <property type="term" value="C:cAMP-dependent protein kinase complex"/>
    <property type="evidence" value="ECO:0007669"/>
    <property type="project" value="InterPro"/>
</dbReference>
<keyword evidence="2" id="KW-0597">Phosphoprotein</keyword>
<dbReference type="PROSITE" id="PS00888">
    <property type="entry name" value="CNMP_BINDING_1"/>
    <property type="match status" value="2"/>
</dbReference>
<proteinExistence type="evidence at transcript level"/>
<reference evidence="10" key="1">
    <citation type="journal article" date="2013" name="PLoS ONE">
        <title>Gene expression in gut symbiotic organ of stinkbug affected by extracellular bacterial symbiont.</title>
        <authorList>
            <person name="Futahashi R."/>
            <person name="Tanaka K."/>
            <person name="Tanahashi M."/>
            <person name="Nikoh N."/>
            <person name="Kikuchi Y."/>
            <person name="Lee B.L."/>
            <person name="Fukatsu T."/>
        </authorList>
    </citation>
    <scope>NUCLEOTIDE SEQUENCE</scope>
    <source>
        <tissue evidence="10">Midgut</tissue>
    </source>
</reference>
<keyword evidence="6 8" id="KW-0114">cAMP</keyword>
<feature type="binding site" evidence="8">
    <location>
        <position position="322"/>
    </location>
    <ligand>
        <name>3',5'-cyclic AMP</name>
        <dbReference type="ChEBI" id="CHEBI:58165"/>
        <label>2</label>
    </ligand>
</feature>
<accession>R4WTF6</accession>
<keyword evidence="10" id="KW-0418">Kinase</keyword>
<name>R4WTF6_RIPPE</name>
<dbReference type="GO" id="GO:0034236">
    <property type="term" value="F:protein kinase A catalytic subunit binding"/>
    <property type="evidence" value="ECO:0007669"/>
    <property type="project" value="TreeGrafter"/>
</dbReference>
<dbReference type="Pfam" id="PF00027">
    <property type="entry name" value="cNMP_binding"/>
    <property type="match status" value="2"/>
</dbReference>
<dbReference type="PANTHER" id="PTHR11635">
    <property type="entry name" value="CAMP-DEPENDENT PROTEIN KINASE REGULATORY CHAIN"/>
    <property type="match status" value="1"/>
</dbReference>
<evidence type="ECO:0000256" key="3">
    <source>
        <dbReference type="ARBA" id="ARBA00022566"/>
    </source>
</evidence>
<evidence type="ECO:0000259" key="9">
    <source>
        <dbReference type="PROSITE" id="PS50042"/>
    </source>
</evidence>
<dbReference type="InterPro" id="IPR014710">
    <property type="entry name" value="RmlC-like_jellyroll"/>
</dbReference>
<keyword evidence="5 8" id="KW-0547">Nucleotide-binding</keyword>
<dbReference type="GO" id="GO:0005829">
    <property type="term" value="C:cytosol"/>
    <property type="evidence" value="ECO:0007669"/>
    <property type="project" value="TreeGrafter"/>
</dbReference>
<feature type="domain" description="Cyclic nucleotide-binding" evidence="9">
    <location>
        <begin position="243"/>
        <end position="363"/>
    </location>
</feature>
<protein>
    <recommendedName>
        <fullName evidence="7">cAMP-dependent protein kinase type II regulatory subunit</fullName>
    </recommendedName>
</protein>
<evidence type="ECO:0000256" key="8">
    <source>
        <dbReference type="PIRSR" id="PIRSR000548-1"/>
    </source>
</evidence>
<comment type="similarity">
    <text evidence="1">Belongs to the cAMP-dependent kinase regulatory chain family.</text>
</comment>
<dbReference type="Gene3D" id="1.20.890.10">
    <property type="entry name" value="cAMP-dependent protein kinase regulatory subunit, dimerization-anchoring domain"/>
    <property type="match status" value="1"/>
</dbReference>
<dbReference type="SUPFAM" id="SSF51206">
    <property type="entry name" value="cAMP-binding domain-like"/>
    <property type="match status" value="2"/>
</dbReference>
<evidence type="ECO:0000256" key="5">
    <source>
        <dbReference type="ARBA" id="ARBA00022741"/>
    </source>
</evidence>
<feature type="domain" description="Cyclic nucleotide-binding" evidence="9">
    <location>
        <begin position="120"/>
        <end position="240"/>
    </location>
</feature>
<dbReference type="CDD" id="cd00038">
    <property type="entry name" value="CAP_ED"/>
    <property type="match status" value="2"/>
</dbReference>
<evidence type="ECO:0000256" key="1">
    <source>
        <dbReference type="ARBA" id="ARBA00005753"/>
    </source>
</evidence>
<dbReference type="InterPro" id="IPR018488">
    <property type="entry name" value="cNMP-bd_CS"/>
</dbReference>
<dbReference type="PRINTS" id="PR00103">
    <property type="entry name" value="CAMPKINASE"/>
</dbReference>
<organism evidence="10">
    <name type="scientific">Riptortus pedestris</name>
    <name type="common">Bean bug</name>
    <dbReference type="NCBI Taxonomy" id="329032"/>
    <lineage>
        <taxon>Eukaryota</taxon>
        <taxon>Metazoa</taxon>
        <taxon>Ecdysozoa</taxon>
        <taxon>Arthropoda</taxon>
        <taxon>Hexapoda</taxon>
        <taxon>Insecta</taxon>
        <taxon>Pterygota</taxon>
        <taxon>Neoptera</taxon>
        <taxon>Paraneoptera</taxon>
        <taxon>Hemiptera</taxon>
        <taxon>Heteroptera</taxon>
        <taxon>Panheteroptera</taxon>
        <taxon>Pentatomomorpha</taxon>
        <taxon>Coreoidea</taxon>
        <taxon>Alydidae</taxon>
        <taxon>Riptortus</taxon>
    </lineage>
</organism>
<dbReference type="EMBL" id="AK418002">
    <property type="protein sequence ID" value="BAN21217.1"/>
    <property type="molecule type" value="mRNA"/>
</dbReference>
<evidence type="ECO:0000256" key="6">
    <source>
        <dbReference type="ARBA" id="ARBA00023149"/>
    </source>
</evidence>
<dbReference type="SUPFAM" id="SSF47391">
    <property type="entry name" value="Dimerization-anchoring domain of cAMP-dependent PK regulatory subunit"/>
    <property type="match status" value="1"/>
</dbReference>
<dbReference type="PANTHER" id="PTHR11635:SF152">
    <property type="entry name" value="CAMP-DEPENDENT PROTEIN KINASE TYPE I REGULATORY SUBUNIT-RELATED"/>
    <property type="match status" value="1"/>
</dbReference>
<dbReference type="GO" id="GO:0004862">
    <property type="term" value="F:cAMP-dependent protein kinase inhibitor activity"/>
    <property type="evidence" value="ECO:0007669"/>
    <property type="project" value="TreeGrafter"/>
</dbReference>
<dbReference type="InterPro" id="IPR012198">
    <property type="entry name" value="cAMP_dep_PK_reg_su"/>
</dbReference>
<dbReference type="InterPro" id="IPR050503">
    <property type="entry name" value="cAMP-dep_PK_reg_su-like"/>
</dbReference>
<dbReference type="CDD" id="cd12099">
    <property type="entry name" value="DD_RII_PKA"/>
    <property type="match status" value="1"/>
</dbReference>
<evidence type="ECO:0000256" key="4">
    <source>
        <dbReference type="ARBA" id="ARBA00022737"/>
    </source>
</evidence>
<keyword evidence="4" id="KW-0677">Repeat</keyword>
<feature type="binding site" evidence="8">
    <location>
        <position position="199"/>
    </location>
    <ligand>
        <name>3',5'-cyclic AMP</name>
        <dbReference type="ChEBI" id="CHEBI:58165"/>
        <label>1</label>
    </ligand>
</feature>
<sequence length="379" mass="43385">MTSLPEYSQVRVPDEFRRILLELTVGYLLDQPPDFIDFAIDFFKRKRTEREEIKNEVKPVLSDDEESEEIPVRYTVRRKSVFAEAYNPEEDDDEGYQPQVHPKTDLQRKNLTEAVKNILLFRSLDSVQTRQVLDAMFKKQVHTGETIIKQGDDGDNFYVIESGVYDAYVLMDDKTDKLIHTYNNSGSFGELALLYNMPRAATIKAASDGVLWALDRSTFRRIVLKNAFKKRKMYELLIESVPMLSALEPYERMTLADALIPQTYIDGQKIISQGDAADGMYFIEQGSVKISVKDENDQDVEIKQLKHGDYFGELALVTHKPRAASAYAIGFVKVAFLDVEAFERLLGPCMDIMKRNFDDYEAQLHQIFGSSYSAADARS</sequence>
<dbReference type="FunFam" id="2.60.120.10:FF:000017">
    <property type="entry name" value="cAMP-dependent protein kinase type II regulatory subunit"/>
    <property type="match status" value="1"/>
</dbReference>
<evidence type="ECO:0000256" key="7">
    <source>
        <dbReference type="ARBA" id="ARBA00067959"/>
    </source>
</evidence>
<dbReference type="Gene3D" id="2.60.120.10">
    <property type="entry name" value="Jelly Rolls"/>
    <property type="match status" value="2"/>
</dbReference>
<dbReference type="FunFam" id="2.60.120.10:FF:000108">
    <property type="entry name" value="cAMP-dependent protein kinase type II regulatory subunit"/>
    <property type="match status" value="1"/>
</dbReference>